<keyword evidence="4" id="KW-1185">Reference proteome</keyword>
<dbReference type="Pfam" id="PF00188">
    <property type="entry name" value="CAP"/>
    <property type="match status" value="1"/>
</dbReference>
<protein>
    <submittedName>
        <fullName evidence="3">Uncharacterized conserved protein YkwD, contains CAP (CSP/antigen 5/PR1) domain</fullName>
    </submittedName>
</protein>
<dbReference type="EMBL" id="FUFA01000005">
    <property type="protein sequence ID" value="SPM35892.1"/>
    <property type="molecule type" value="Genomic_DNA"/>
</dbReference>
<dbReference type="STRING" id="1841860.GCA_900157375_03730"/>
<dbReference type="InterPro" id="IPR014044">
    <property type="entry name" value="CAP_dom"/>
</dbReference>
<keyword evidence="1" id="KW-0732">Signal</keyword>
<dbReference type="SUPFAM" id="SSF55797">
    <property type="entry name" value="PR-1-like"/>
    <property type="match status" value="1"/>
</dbReference>
<sequence length="157" mass="16019">MARKAQVVAVFSVCAALITASNAVAAPAAHADNLGSAMYSGLPGLRPACGPIGDDPRLTAAAQRHADDMLRTGINGHVGSDGSSPRARITQAGYRAHATGEVVYWSTGAAANPASILDMWMNSPPHRAIILNCAFNSVGFATASDGNRLTAVGDFAS</sequence>
<accession>A0A2U3NWM5</accession>
<dbReference type="AlphaFoldDB" id="A0A2U3NWM5"/>
<dbReference type="InterPro" id="IPR035940">
    <property type="entry name" value="CAP_sf"/>
</dbReference>
<dbReference type="PANTHER" id="PTHR31157:SF1">
    <property type="entry name" value="SCP DOMAIN-CONTAINING PROTEIN"/>
    <property type="match status" value="1"/>
</dbReference>
<dbReference type="RefSeq" id="WP_173814038.1">
    <property type="nucleotide sequence ID" value="NZ_LT721901.1"/>
</dbReference>
<feature type="domain" description="SCP" evidence="2">
    <location>
        <begin position="55"/>
        <end position="152"/>
    </location>
</feature>
<dbReference type="Proteomes" id="UP000240988">
    <property type="component" value="Unassembled WGS sequence"/>
</dbReference>
<dbReference type="PANTHER" id="PTHR31157">
    <property type="entry name" value="SCP DOMAIN-CONTAINING PROTEIN"/>
    <property type="match status" value="1"/>
</dbReference>
<feature type="chain" id="PRO_5015409572" evidence="1">
    <location>
        <begin position="26"/>
        <end position="157"/>
    </location>
</feature>
<proteinExistence type="predicted"/>
<feature type="signal peptide" evidence="1">
    <location>
        <begin position="1"/>
        <end position="25"/>
    </location>
</feature>
<evidence type="ECO:0000259" key="2">
    <source>
        <dbReference type="Pfam" id="PF00188"/>
    </source>
</evidence>
<reference evidence="3 4" key="1">
    <citation type="submission" date="2017-01" db="EMBL/GenBank/DDBJ databases">
        <authorList>
            <consortium name="Urmite Genomes"/>
        </authorList>
    </citation>
    <scope>NUCLEOTIDE SEQUENCE [LARGE SCALE GENOMIC DNA]</scope>
    <source>
        <strain evidence="3 4">AB57</strain>
    </source>
</reference>
<dbReference type="Gene3D" id="3.40.33.10">
    <property type="entry name" value="CAP"/>
    <property type="match status" value="1"/>
</dbReference>
<name>A0A2U3NWM5_9MYCO</name>
<organism evidence="3 4">
    <name type="scientific">Mycobacterium rhizamassiliense</name>
    <dbReference type="NCBI Taxonomy" id="1841860"/>
    <lineage>
        <taxon>Bacteria</taxon>
        <taxon>Bacillati</taxon>
        <taxon>Actinomycetota</taxon>
        <taxon>Actinomycetes</taxon>
        <taxon>Mycobacteriales</taxon>
        <taxon>Mycobacteriaceae</taxon>
        <taxon>Mycobacterium</taxon>
    </lineage>
</organism>
<gene>
    <name evidence="3" type="ORF">MRAB57_3728</name>
</gene>
<evidence type="ECO:0000256" key="1">
    <source>
        <dbReference type="SAM" id="SignalP"/>
    </source>
</evidence>
<evidence type="ECO:0000313" key="3">
    <source>
        <dbReference type="EMBL" id="SPM35892.1"/>
    </source>
</evidence>
<evidence type="ECO:0000313" key="4">
    <source>
        <dbReference type="Proteomes" id="UP000240988"/>
    </source>
</evidence>
<dbReference type="CDD" id="cd05379">
    <property type="entry name" value="CAP_bacterial"/>
    <property type="match status" value="1"/>
</dbReference>